<proteinExistence type="predicted"/>
<dbReference type="AlphaFoldDB" id="A0A434A568"/>
<gene>
    <name evidence="2" type="ORF">D0817_14935</name>
</gene>
<evidence type="ECO:0000313" key="2">
    <source>
        <dbReference type="EMBL" id="RUT69475.1"/>
    </source>
</evidence>
<dbReference type="InterPro" id="IPR022385">
    <property type="entry name" value="Rhs_assc_core"/>
</dbReference>
<protein>
    <submittedName>
        <fullName evidence="2">RHS repeat-associated core domain-containing protein</fullName>
    </submittedName>
</protein>
<sequence>MRLSYSDKDNNGIVNNTEIIEESNYYPFGFAHKGYNSLVNSSNPGQKYRYNGKELQDDNIGGSQLNWYDFGARNYDPALGRWVNIDPLAEDEPEWSTYRYGYNNPLRFIDPTGMLETDYLDVSTGELTQINDGKDQVIAATTSEINKAKENFTNNKNQYNKDLSKKEGSSSNLNLSRSQFIFLAETLYAESSGSFGETLGIVNVLENRANNQGNSFMDQLSADTPYGVYGVWKTSGGKNSTYKYAYQNESGAGVENKKLNIHKAIATGLMTSLDITKGAYFWDGTDITTNSHYLNWGLKFSNPGHNLWNLKETSGTNQLITTRAIDKTTFSKFQNQGKKWSSSN</sequence>
<name>A0A434A568_9FLAO</name>
<evidence type="ECO:0000313" key="3">
    <source>
        <dbReference type="Proteomes" id="UP000288102"/>
    </source>
</evidence>
<dbReference type="PANTHER" id="PTHR32305:SF15">
    <property type="entry name" value="PROTEIN RHSA-RELATED"/>
    <property type="match status" value="1"/>
</dbReference>
<keyword evidence="3" id="KW-1185">Reference proteome</keyword>
<accession>A0A434A568</accession>
<comment type="caution">
    <text evidence="2">The sequence shown here is derived from an EMBL/GenBank/DDBJ whole genome shotgun (WGS) entry which is preliminary data.</text>
</comment>
<dbReference type="OrthoDB" id="878730at2"/>
<feature type="compositionally biased region" description="Polar residues" evidence="1">
    <location>
        <begin position="149"/>
        <end position="161"/>
    </location>
</feature>
<dbReference type="NCBIfam" id="TIGR03696">
    <property type="entry name" value="Rhs_assc_core"/>
    <property type="match status" value="1"/>
</dbReference>
<reference evidence="3" key="1">
    <citation type="journal article" date="2019" name="Syst. Appl. Microbiol.">
        <title>Flavobacterium circumlabens sp. nov. and Flavobacterium cupreum sp. nov., two psychrotrophic species isolated from Antarctic environmental samples.</title>
        <authorList>
            <person name="Kralova S."/>
            <person name="Busse H.-J."/>
            <person name="Svec P."/>
            <person name="Maslanova I."/>
            <person name="Stankova E."/>
            <person name="Bartak M."/>
            <person name="Sedlacek I."/>
        </authorList>
    </citation>
    <scope>NUCLEOTIDE SEQUENCE [LARGE SCALE GENOMIC DNA]</scope>
    <source>
        <strain evidence="3">CCM 8825</strain>
    </source>
</reference>
<dbReference type="EMBL" id="QWDM01000009">
    <property type="protein sequence ID" value="RUT69475.1"/>
    <property type="molecule type" value="Genomic_DNA"/>
</dbReference>
<feature type="region of interest" description="Disordered" evidence="1">
    <location>
        <begin position="149"/>
        <end position="171"/>
    </location>
</feature>
<dbReference type="InterPro" id="IPR050708">
    <property type="entry name" value="T6SS_VgrG/RHS"/>
</dbReference>
<organism evidence="2 3">
    <name type="scientific">Flavobacterium cupreum</name>
    <dbReference type="NCBI Taxonomy" id="2133766"/>
    <lineage>
        <taxon>Bacteria</taxon>
        <taxon>Pseudomonadati</taxon>
        <taxon>Bacteroidota</taxon>
        <taxon>Flavobacteriia</taxon>
        <taxon>Flavobacteriales</taxon>
        <taxon>Flavobacteriaceae</taxon>
        <taxon>Flavobacterium</taxon>
    </lineage>
</organism>
<evidence type="ECO:0000256" key="1">
    <source>
        <dbReference type="SAM" id="MobiDB-lite"/>
    </source>
</evidence>
<dbReference type="Proteomes" id="UP000288102">
    <property type="component" value="Unassembled WGS sequence"/>
</dbReference>
<dbReference type="Gene3D" id="2.180.10.10">
    <property type="entry name" value="RHS repeat-associated core"/>
    <property type="match status" value="1"/>
</dbReference>
<dbReference type="PANTHER" id="PTHR32305">
    <property type="match status" value="1"/>
</dbReference>